<comment type="caution">
    <text evidence="2">The sequence shown here is derived from an EMBL/GenBank/DDBJ whole genome shotgun (WGS) entry which is preliminary data.</text>
</comment>
<organism evidence="2 3">
    <name type="scientific">Enterococcus faecalis</name>
    <name type="common">Streptococcus faecalis</name>
    <dbReference type="NCBI Taxonomy" id="1351"/>
    <lineage>
        <taxon>Bacteria</taxon>
        <taxon>Bacillati</taxon>
        <taxon>Bacillota</taxon>
        <taxon>Bacilli</taxon>
        <taxon>Lactobacillales</taxon>
        <taxon>Enterococcaceae</taxon>
        <taxon>Enterococcus</taxon>
    </lineage>
</organism>
<evidence type="ECO:0000313" key="2">
    <source>
        <dbReference type="EMBL" id="ROY52270.1"/>
    </source>
</evidence>
<evidence type="ECO:0000313" key="3">
    <source>
        <dbReference type="Proteomes" id="UP000275941"/>
    </source>
</evidence>
<feature type="transmembrane region" description="Helical" evidence="1">
    <location>
        <begin position="41"/>
        <end position="63"/>
    </location>
</feature>
<keyword evidence="1" id="KW-1133">Transmembrane helix</keyword>
<dbReference type="Proteomes" id="UP000275941">
    <property type="component" value="Unassembled WGS sequence"/>
</dbReference>
<accession>A0A3N3SL05</accession>
<reference evidence="2 3" key="1">
    <citation type="submission" date="2018-10" db="EMBL/GenBank/DDBJ databases">
        <title>Genotypes and phenotypes of Enterococci isolated from broiler chickens.</title>
        <authorList>
            <person name="Muhammad A.R."/>
            <person name="Diarra M.S."/>
        </authorList>
    </citation>
    <scope>NUCLEOTIDE SEQUENCE [LARGE SCALE GENOMIC DNA]</scope>
    <source>
        <strain evidence="2 3">P7 C A21</strain>
    </source>
</reference>
<keyword evidence="1" id="KW-0812">Transmembrane</keyword>
<name>A0A3N3SL05_ENTFL</name>
<evidence type="ECO:0000256" key="1">
    <source>
        <dbReference type="SAM" id="Phobius"/>
    </source>
</evidence>
<protein>
    <submittedName>
        <fullName evidence="2">Uncharacterized protein</fullName>
    </submittedName>
</protein>
<gene>
    <name evidence="2" type="ORF">EGW70_03955</name>
</gene>
<dbReference type="EMBL" id="RKOR01000007">
    <property type="protein sequence ID" value="ROY52270.1"/>
    <property type="molecule type" value="Genomic_DNA"/>
</dbReference>
<sequence>MQPHFFIKKAQNPSTDCVNGRLWFCLQSSNNPYLQSNNSMLFFNMQAFPKKYFYLFLTLLIHFKKKFTKIKKITCSLLLVISKIQKLNFYSFYFR</sequence>
<proteinExistence type="predicted"/>
<keyword evidence="1" id="KW-0472">Membrane</keyword>
<dbReference type="AlphaFoldDB" id="A0A3N3SL05"/>